<reference evidence="2 3" key="1">
    <citation type="journal article" date="2022" name="Nat. Genet.">
        <title>Improved pea reference genome and pan-genome highlight genomic features and evolutionary characteristics.</title>
        <authorList>
            <person name="Yang T."/>
            <person name="Liu R."/>
            <person name="Luo Y."/>
            <person name="Hu S."/>
            <person name="Wang D."/>
            <person name="Wang C."/>
            <person name="Pandey M.K."/>
            <person name="Ge S."/>
            <person name="Xu Q."/>
            <person name="Li N."/>
            <person name="Li G."/>
            <person name="Huang Y."/>
            <person name="Saxena R.K."/>
            <person name="Ji Y."/>
            <person name="Li M."/>
            <person name="Yan X."/>
            <person name="He Y."/>
            <person name="Liu Y."/>
            <person name="Wang X."/>
            <person name="Xiang C."/>
            <person name="Varshney R.K."/>
            <person name="Ding H."/>
            <person name="Gao S."/>
            <person name="Zong X."/>
        </authorList>
    </citation>
    <scope>NUCLEOTIDE SEQUENCE [LARGE SCALE GENOMIC DNA]</scope>
    <source>
        <strain evidence="2 3">cv. Zhongwan 6</strain>
    </source>
</reference>
<dbReference type="Proteomes" id="UP001058974">
    <property type="component" value="Chromosome 6"/>
</dbReference>
<evidence type="ECO:0000313" key="3">
    <source>
        <dbReference type="Proteomes" id="UP001058974"/>
    </source>
</evidence>
<name>A0A9D5A9T6_PEA</name>
<accession>A0A9D5A9T6</accession>
<gene>
    <name evidence="2" type="ORF">KIW84_063565</name>
</gene>
<proteinExistence type="predicted"/>
<protein>
    <recommendedName>
        <fullName evidence="1">Retrovirus-related Pol polyprotein from transposon TNT 1-94-like beta-barrel domain-containing protein</fullName>
    </recommendedName>
</protein>
<evidence type="ECO:0000313" key="2">
    <source>
        <dbReference type="EMBL" id="KAI5397790.1"/>
    </source>
</evidence>
<comment type="caution">
    <text evidence="2">The sequence shown here is derived from an EMBL/GenBank/DDBJ whole genome shotgun (WGS) entry which is preliminary data.</text>
</comment>
<dbReference type="InterPro" id="IPR054722">
    <property type="entry name" value="PolX-like_BBD"/>
</dbReference>
<dbReference type="AlphaFoldDB" id="A0A9D5A9T6"/>
<organism evidence="2 3">
    <name type="scientific">Pisum sativum</name>
    <name type="common">Garden pea</name>
    <name type="synonym">Lathyrus oleraceus</name>
    <dbReference type="NCBI Taxonomy" id="3888"/>
    <lineage>
        <taxon>Eukaryota</taxon>
        <taxon>Viridiplantae</taxon>
        <taxon>Streptophyta</taxon>
        <taxon>Embryophyta</taxon>
        <taxon>Tracheophyta</taxon>
        <taxon>Spermatophyta</taxon>
        <taxon>Magnoliopsida</taxon>
        <taxon>eudicotyledons</taxon>
        <taxon>Gunneridae</taxon>
        <taxon>Pentapetalae</taxon>
        <taxon>rosids</taxon>
        <taxon>fabids</taxon>
        <taxon>Fabales</taxon>
        <taxon>Fabaceae</taxon>
        <taxon>Papilionoideae</taxon>
        <taxon>50 kb inversion clade</taxon>
        <taxon>NPAAA clade</taxon>
        <taxon>Hologalegina</taxon>
        <taxon>IRL clade</taxon>
        <taxon>Fabeae</taxon>
        <taxon>Lathyrus</taxon>
    </lineage>
</organism>
<dbReference type="PANTHER" id="PTHR33116:SF86">
    <property type="entry name" value="REVERSE TRANSCRIPTASE DOMAIN-CONTAINING PROTEIN"/>
    <property type="match status" value="1"/>
</dbReference>
<evidence type="ECO:0000259" key="1">
    <source>
        <dbReference type="Pfam" id="PF22936"/>
    </source>
</evidence>
<feature type="domain" description="Retrovirus-related Pol polyprotein from transposon TNT 1-94-like beta-barrel" evidence="1">
    <location>
        <begin position="101"/>
        <end position="140"/>
    </location>
</feature>
<dbReference type="Gramene" id="Psat06G0356500-T1">
    <property type="protein sequence ID" value="KAI5397790.1"/>
    <property type="gene ID" value="KIW84_063565"/>
</dbReference>
<dbReference type="EMBL" id="JAMSHJ010000006">
    <property type="protein sequence ID" value="KAI5397790.1"/>
    <property type="molecule type" value="Genomic_DNA"/>
</dbReference>
<sequence>MDLSKNQTFNFLINRIRKKLKGWKISTISYAGRTTLKKAIAHVIPTCIMSSFSIPNLYWKKWAELCRPKHEEGLGFRNLRDFNEAMISKQVTDDHVNSEIWFLDSGCSNHVIGQKVWLAYFDLSKKSKVKLADNSSLQAEVNKSLMSYGVDEETDKFEVEAIADIPVEVVVDIPETVEVKEGMASIC</sequence>
<dbReference type="Pfam" id="PF22936">
    <property type="entry name" value="Pol_BBD"/>
    <property type="match status" value="1"/>
</dbReference>
<keyword evidence="3" id="KW-1185">Reference proteome</keyword>
<dbReference type="PANTHER" id="PTHR33116">
    <property type="entry name" value="REVERSE TRANSCRIPTASE ZINC-BINDING DOMAIN-CONTAINING PROTEIN-RELATED-RELATED"/>
    <property type="match status" value="1"/>
</dbReference>